<reference evidence="10" key="1">
    <citation type="journal article" date="2023" name="Front. Microbiol.">
        <title>Genome analysis of Candidatus Aschnera chinzeii, the bacterial endosymbiont of the blood-sucking bat fly Penicillidia jenynsii (Insecta: Diptera: Nycteribiidae).</title>
        <authorList>
            <person name="Koga R."/>
            <person name="Moriyama M."/>
            <person name="Nozaki T."/>
            <person name="Fukatsu T."/>
        </authorList>
    </citation>
    <scope>NUCLEOTIDE SEQUENCE</scope>
    <source>
        <strain evidence="10">Kw-01</strain>
    </source>
</reference>
<dbReference type="EC" id="5.4.99.-" evidence="8"/>
<accession>A0AAT9G5D2</accession>
<reference evidence="10" key="2">
    <citation type="submission" date="2023-10" db="EMBL/GenBank/DDBJ databases">
        <authorList>
            <person name="Koga R."/>
            <person name="Fukatsu T."/>
        </authorList>
    </citation>
    <scope>NUCLEOTIDE SEQUENCE</scope>
    <source>
        <strain evidence="10">Kw-01</strain>
    </source>
</reference>
<evidence type="ECO:0000256" key="5">
    <source>
        <dbReference type="ARBA" id="ARBA00023235"/>
    </source>
</evidence>
<comment type="catalytic activity">
    <reaction evidence="1">
        <text>uridine(955/2504/2580) in 23S rRNA = pseudouridine(955/2504/2580) in 23S rRNA</text>
        <dbReference type="Rhea" id="RHEA:42528"/>
        <dbReference type="Rhea" id="RHEA-COMP:10099"/>
        <dbReference type="Rhea" id="RHEA-COMP:10100"/>
        <dbReference type="ChEBI" id="CHEBI:65314"/>
        <dbReference type="ChEBI" id="CHEBI:65315"/>
        <dbReference type="EC" id="5.4.99.24"/>
    </reaction>
</comment>
<dbReference type="PANTHER" id="PTHR21600:SF92">
    <property type="entry name" value="RIBOSOMAL LARGE SUBUNIT PSEUDOURIDINE SYNTHASE C"/>
    <property type="match status" value="1"/>
</dbReference>
<evidence type="ECO:0000256" key="7">
    <source>
        <dbReference type="PROSITE-ProRule" id="PRU00182"/>
    </source>
</evidence>
<dbReference type="InterPro" id="IPR020103">
    <property type="entry name" value="PsdUridine_synth_cat_dom_sf"/>
</dbReference>
<evidence type="ECO:0000256" key="2">
    <source>
        <dbReference type="ARBA" id="ARBA00002876"/>
    </source>
</evidence>
<organism evidence="10">
    <name type="scientific">Candidatus Aschnera chinzeii</name>
    <dbReference type="NCBI Taxonomy" id="1485666"/>
    <lineage>
        <taxon>Bacteria</taxon>
        <taxon>Pseudomonadati</taxon>
        <taxon>Pseudomonadota</taxon>
        <taxon>Gammaproteobacteria</taxon>
        <taxon>Enterobacterales</taxon>
        <taxon>Enterobacteriaceae</taxon>
        <taxon>Candidatus Aschnera</taxon>
    </lineage>
</organism>
<dbReference type="GO" id="GO:0003723">
    <property type="term" value="F:RNA binding"/>
    <property type="evidence" value="ECO:0007669"/>
    <property type="project" value="UniProtKB-KW"/>
</dbReference>
<dbReference type="InterPro" id="IPR006225">
    <property type="entry name" value="PsdUridine_synth_RluC/D"/>
</dbReference>
<keyword evidence="5 8" id="KW-0413">Isomerase</keyword>
<dbReference type="SMART" id="SM00363">
    <property type="entry name" value="S4"/>
    <property type="match status" value="1"/>
</dbReference>
<proteinExistence type="inferred from homology"/>
<dbReference type="PANTHER" id="PTHR21600">
    <property type="entry name" value="MITOCHONDRIAL RNA PSEUDOURIDINE SYNTHASE"/>
    <property type="match status" value="1"/>
</dbReference>
<evidence type="ECO:0000313" key="10">
    <source>
        <dbReference type="EMBL" id="BET44913.1"/>
    </source>
</evidence>
<evidence type="ECO:0000256" key="6">
    <source>
        <dbReference type="PIRSR" id="PIRSR606225-1"/>
    </source>
</evidence>
<dbReference type="Pfam" id="PF00849">
    <property type="entry name" value="PseudoU_synth_2"/>
    <property type="match status" value="1"/>
</dbReference>
<dbReference type="AlphaFoldDB" id="A0AAT9G5D2"/>
<dbReference type="InterPro" id="IPR002942">
    <property type="entry name" value="S4_RNA-bd"/>
</dbReference>
<comment type="function">
    <text evidence="2">Responsible for synthesis of pseudouridine from uracil at positions 955, 2504 and 2580 in 23S ribosomal RNA.</text>
</comment>
<dbReference type="Gene3D" id="3.30.2350.10">
    <property type="entry name" value="Pseudouridine synthase"/>
    <property type="match status" value="1"/>
</dbReference>
<dbReference type="PROSITE" id="PS50889">
    <property type="entry name" value="S4"/>
    <property type="match status" value="1"/>
</dbReference>
<protein>
    <recommendedName>
        <fullName evidence="8">Pseudouridine synthase</fullName>
        <ecNumber evidence="8">5.4.99.-</ecNumber>
    </recommendedName>
</protein>
<dbReference type="SUPFAM" id="SSF55120">
    <property type="entry name" value="Pseudouridine synthase"/>
    <property type="match status" value="1"/>
</dbReference>
<dbReference type="EMBL" id="AP028961">
    <property type="protein sequence ID" value="BET44913.1"/>
    <property type="molecule type" value="Genomic_DNA"/>
</dbReference>
<dbReference type="GO" id="GO:0000455">
    <property type="term" value="P:enzyme-directed rRNA pseudouridine synthesis"/>
    <property type="evidence" value="ECO:0007669"/>
    <property type="project" value="TreeGrafter"/>
</dbReference>
<evidence type="ECO:0000259" key="9">
    <source>
        <dbReference type="SMART" id="SM00363"/>
    </source>
</evidence>
<dbReference type="CDD" id="cd02869">
    <property type="entry name" value="PseudoU_synth_RluA_like"/>
    <property type="match status" value="1"/>
</dbReference>
<feature type="domain" description="RNA-binding S4" evidence="9">
    <location>
        <begin position="19"/>
        <end position="81"/>
    </location>
</feature>
<dbReference type="NCBIfam" id="TIGR00005">
    <property type="entry name" value="rluA_subfam"/>
    <property type="match status" value="1"/>
</dbReference>
<keyword evidence="4" id="KW-0698">rRNA processing</keyword>
<gene>
    <name evidence="10" type="primary">rluC</name>
    <name evidence="10" type="ORF">ACHINZ_5880</name>
</gene>
<dbReference type="GO" id="GO:0120159">
    <property type="term" value="F:rRNA pseudouridine synthase activity"/>
    <property type="evidence" value="ECO:0007669"/>
    <property type="project" value="UniProtKB-ARBA"/>
</dbReference>
<evidence type="ECO:0000256" key="1">
    <source>
        <dbReference type="ARBA" id="ARBA00000381"/>
    </source>
</evidence>
<dbReference type="InterPro" id="IPR050188">
    <property type="entry name" value="RluA_PseudoU_synthase"/>
</dbReference>
<comment type="catalytic activity">
    <reaction evidence="8">
        <text>a uridine in RNA = a pseudouridine in RNA</text>
        <dbReference type="Rhea" id="RHEA:48348"/>
        <dbReference type="Rhea" id="RHEA-COMP:12068"/>
        <dbReference type="Rhea" id="RHEA-COMP:12069"/>
        <dbReference type="ChEBI" id="CHEBI:65314"/>
        <dbReference type="ChEBI" id="CHEBI:65315"/>
    </reaction>
</comment>
<evidence type="ECO:0000256" key="8">
    <source>
        <dbReference type="RuleBase" id="RU362028"/>
    </source>
</evidence>
<sequence length="318" mass="37103">MQTKNKIHIIKVNNEQSGRRIDNFLFTIYKKLSKIIIYCLIRKGKIIINNKKTYPSYKIQFNDVIQIKSLKYDKQIQNNNFSNNTINSSTLNSWILYEDEFLMILNKPTGISVHGGSGISFGIIELLRKIRSNIRFLGLAHRLDRNTSGNLIISKKYSVLRLLNQQFFLQQIQKEYLALVQGIWPTNIQTIKAPLLKNTLKNGERIVKVANNGKYAESHFQIKEYFSDATLVKVNTTTGRTHQIRVHTQHINHPIIGDERYGNYKFNRELMRIGFKRLFLHAQSLTFVHPITNKLITINAPLDKEFITYLKLLRNNKL</sequence>
<name>A0AAT9G5D2_9ENTR</name>
<dbReference type="Gene3D" id="3.10.290.10">
    <property type="entry name" value="RNA-binding S4 domain"/>
    <property type="match status" value="1"/>
</dbReference>
<comment type="similarity">
    <text evidence="3 8">Belongs to the pseudouridine synthase RluA family.</text>
</comment>
<feature type="active site" evidence="6">
    <location>
        <position position="144"/>
    </location>
</feature>
<evidence type="ECO:0000256" key="3">
    <source>
        <dbReference type="ARBA" id="ARBA00010876"/>
    </source>
</evidence>
<dbReference type="CDD" id="cd00165">
    <property type="entry name" value="S4"/>
    <property type="match status" value="1"/>
</dbReference>
<dbReference type="InterPro" id="IPR036986">
    <property type="entry name" value="S4_RNA-bd_sf"/>
</dbReference>
<evidence type="ECO:0000256" key="4">
    <source>
        <dbReference type="ARBA" id="ARBA00022552"/>
    </source>
</evidence>
<dbReference type="InterPro" id="IPR006145">
    <property type="entry name" value="PsdUridine_synth_RsuA/RluA"/>
</dbReference>
<dbReference type="SUPFAM" id="SSF55174">
    <property type="entry name" value="Alpha-L RNA-binding motif"/>
    <property type="match status" value="1"/>
</dbReference>
<keyword evidence="7" id="KW-0694">RNA-binding</keyword>